<dbReference type="SUPFAM" id="SSF116726">
    <property type="entry name" value="TrkA C-terminal domain-like"/>
    <property type="match status" value="1"/>
</dbReference>
<dbReference type="AlphaFoldDB" id="A0A8D4VT66"/>
<dbReference type="PROSITE" id="PS51201">
    <property type="entry name" value="RCK_N"/>
    <property type="match status" value="1"/>
</dbReference>
<name>A0A8D4VT66_9GAMM</name>
<dbReference type="Gene3D" id="3.30.70.1450">
    <property type="entry name" value="Regulator of K+ conductance, C-terminal domain"/>
    <property type="match status" value="1"/>
</dbReference>
<dbReference type="InterPro" id="IPR050721">
    <property type="entry name" value="Trk_Ktr_HKT_K-transport"/>
</dbReference>
<dbReference type="GO" id="GO:0008324">
    <property type="term" value="F:monoatomic cation transmembrane transporter activity"/>
    <property type="evidence" value="ECO:0007669"/>
    <property type="project" value="InterPro"/>
</dbReference>
<evidence type="ECO:0000313" key="3">
    <source>
        <dbReference type="EMBL" id="BBL72834.1"/>
    </source>
</evidence>
<dbReference type="InterPro" id="IPR003148">
    <property type="entry name" value="RCK_N"/>
</dbReference>
<proteinExistence type="predicted"/>
<gene>
    <name evidence="3" type="ORF">MoryE10_34400</name>
</gene>
<dbReference type="Gene3D" id="3.40.50.720">
    <property type="entry name" value="NAD(P)-binding Rossmann-like Domain"/>
    <property type="match status" value="1"/>
</dbReference>
<dbReference type="InterPro" id="IPR036291">
    <property type="entry name" value="NAD(P)-bd_dom_sf"/>
</dbReference>
<dbReference type="Pfam" id="PF02254">
    <property type="entry name" value="TrkA_N"/>
    <property type="match status" value="1"/>
</dbReference>
<dbReference type="Pfam" id="PF02080">
    <property type="entry name" value="TrkA_C"/>
    <property type="match status" value="1"/>
</dbReference>
<keyword evidence="4" id="KW-1185">Reference proteome</keyword>
<dbReference type="InterPro" id="IPR036721">
    <property type="entry name" value="RCK_C_sf"/>
</dbReference>
<dbReference type="PROSITE" id="PS51202">
    <property type="entry name" value="RCK_C"/>
    <property type="match status" value="1"/>
</dbReference>
<evidence type="ECO:0008006" key="5">
    <source>
        <dbReference type="Google" id="ProtNLM"/>
    </source>
</evidence>
<accession>A0A8D4VT66</accession>
<evidence type="ECO:0000259" key="2">
    <source>
        <dbReference type="PROSITE" id="PS51202"/>
    </source>
</evidence>
<dbReference type="PANTHER" id="PTHR43833:SF9">
    <property type="entry name" value="POTASSIUM CHANNEL PROTEIN YUGO-RELATED"/>
    <property type="match status" value="1"/>
</dbReference>
<feature type="domain" description="RCK C-terminal" evidence="2">
    <location>
        <begin position="143"/>
        <end position="231"/>
    </location>
</feature>
<evidence type="ECO:0000259" key="1">
    <source>
        <dbReference type="PROSITE" id="PS51201"/>
    </source>
</evidence>
<feature type="domain" description="RCK N-terminal" evidence="1">
    <location>
        <begin position="3"/>
        <end position="124"/>
    </location>
</feature>
<dbReference type="PANTHER" id="PTHR43833">
    <property type="entry name" value="POTASSIUM CHANNEL PROTEIN 2-RELATED-RELATED"/>
    <property type="match status" value="1"/>
</dbReference>
<dbReference type="GO" id="GO:0006813">
    <property type="term" value="P:potassium ion transport"/>
    <property type="evidence" value="ECO:0007669"/>
    <property type="project" value="InterPro"/>
</dbReference>
<protein>
    <recommendedName>
        <fullName evidence="5">TrkA family potassium uptake protein</fullName>
    </recommendedName>
</protein>
<dbReference type="RefSeq" id="WP_054773893.1">
    <property type="nucleotide sequence ID" value="NZ_AP019782.1"/>
</dbReference>
<dbReference type="Proteomes" id="UP000824988">
    <property type="component" value="Chromosome"/>
</dbReference>
<reference evidence="3" key="1">
    <citation type="submission" date="2019-06" db="EMBL/GenBank/DDBJ databases">
        <title>Complete genome sequence of Methylogaea oryzae strain JCM16910.</title>
        <authorList>
            <person name="Asakawa S."/>
        </authorList>
    </citation>
    <scope>NUCLEOTIDE SEQUENCE</scope>
    <source>
        <strain evidence="3">E10</strain>
    </source>
</reference>
<dbReference type="InterPro" id="IPR006037">
    <property type="entry name" value="RCK_C"/>
</dbReference>
<sequence>MKHDSIVLFGCNNLGLDAARRLNSRQHRFILVDNDEARVRSATERGYQAVLADHRNDDALRAIGIGRDVDTIFCFFPEDSENVFLTISARALAPRLTIVSVVDSPESADKLRAAGADKIIDPYEVSGRRIYEIIKRPVIVDILDETVYGRHDLKMAEIEIPKGCCLDQRRLSELHWKERYNLVLLGVVDKALGKELRFVTGEVDYRLDAGDILVVLGPSQEIVAFKREICVN</sequence>
<dbReference type="KEGG" id="moz:MoryE10_34400"/>
<evidence type="ECO:0000313" key="4">
    <source>
        <dbReference type="Proteomes" id="UP000824988"/>
    </source>
</evidence>
<dbReference type="EMBL" id="AP019782">
    <property type="protein sequence ID" value="BBL72834.1"/>
    <property type="molecule type" value="Genomic_DNA"/>
</dbReference>
<organism evidence="3 4">
    <name type="scientific">Methylogaea oryzae</name>
    <dbReference type="NCBI Taxonomy" id="1295382"/>
    <lineage>
        <taxon>Bacteria</taxon>
        <taxon>Pseudomonadati</taxon>
        <taxon>Pseudomonadota</taxon>
        <taxon>Gammaproteobacteria</taxon>
        <taxon>Methylococcales</taxon>
        <taxon>Methylococcaceae</taxon>
        <taxon>Methylogaea</taxon>
    </lineage>
</organism>
<dbReference type="SUPFAM" id="SSF51735">
    <property type="entry name" value="NAD(P)-binding Rossmann-fold domains"/>
    <property type="match status" value="1"/>
</dbReference>